<accession>I0YMJ1</accession>
<protein>
    <recommendedName>
        <fullName evidence="4">CRC domain-containing protein</fullName>
    </recommendedName>
</protein>
<evidence type="ECO:0000256" key="2">
    <source>
        <dbReference type="ARBA" id="ARBA00007267"/>
    </source>
</evidence>
<dbReference type="RefSeq" id="XP_005644154.1">
    <property type="nucleotide sequence ID" value="XM_005644097.1"/>
</dbReference>
<evidence type="ECO:0000256" key="3">
    <source>
        <dbReference type="ARBA" id="ARBA00023242"/>
    </source>
</evidence>
<dbReference type="InterPro" id="IPR033467">
    <property type="entry name" value="Tesmin/TSO1-like_CXC"/>
</dbReference>
<reference evidence="5 6" key="1">
    <citation type="journal article" date="2012" name="Genome Biol.">
        <title>The genome of the polar eukaryotic microalga coccomyxa subellipsoidea reveals traits of cold adaptation.</title>
        <authorList>
            <person name="Blanc G."/>
            <person name="Agarkova I."/>
            <person name="Grimwood J."/>
            <person name="Kuo A."/>
            <person name="Brueggeman A."/>
            <person name="Dunigan D."/>
            <person name="Gurnon J."/>
            <person name="Ladunga I."/>
            <person name="Lindquist E."/>
            <person name="Lucas S."/>
            <person name="Pangilinan J."/>
            <person name="Proschold T."/>
            <person name="Salamov A."/>
            <person name="Schmutz J."/>
            <person name="Weeks D."/>
            <person name="Yamada T."/>
            <person name="Claverie J.M."/>
            <person name="Grigoriev I."/>
            <person name="Van Etten J."/>
            <person name="Lomsadze A."/>
            <person name="Borodovsky M."/>
        </authorList>
    </citation>
    <scope>NUCLEOTIDE SEQUENCE [LARGE SCALE GENOMIC DNA]</scope>
    <source>
        <strain evidence="5 6">C-169</strain>
    </source>
</reference>
<dbReference type="AlphaFoldDB" id="I0YMJ1"/>
<feature type="domain" description="CRC" evidence="4">
    <location>
        <begin position="1"/>
        <end position="90"/>
    </location>
</feature>
<sequence>YCECFASGRYCDGCNCVNCCNNKESEQVRQAAVEAILERNPNAFRPKIQVLEPFCTTGTHVAIQGAAARHNKGCNCKKSGCLKKYCECFQ</sequence>
<dbReference type="InterPro" id="IPR028307">
    <property type="entry name" value="Lin-54_fam"/>
</dbReference>
<dbReference type="GO" id="GO:0005634">
    <property type="term" value="C:nucleus"/>
    <property type="evidence" value="ECO:0007669"/>
    <property type="project" value="UniProtKB-SubCell"/>
</dbReference>
<evidence type="ECO:0000313" key="5">
    <source>
        <dbReference type="EMBL" id="EIE19610.1"/>
    </source>
</evidence>
<evidence type="ECO:0000259" key="4">
    <source>
        <dbReference type="PROSITE" id="PS51634"/>
    </source>
</evidence>
<dbReference type="PANTHER" id="PTHR12446:SF34">
    <property type="entry name" value="PROTEIN LIN-54 HOMOLOG"/>
    <property type="match status" value="1"/>
</dbReference>
<keyword evidence="6" id="KW-1185">Reference proteome</keyword>
<dbReference type="SMART" id="SM01114">
    <property type="entry name" value="CXC"/>
    <property type="match status" value="2"/>
</dbReference>
<dbReference type="OrthoDB" id="6283463at2759"/>
<dbReference type="eggNOG" id="KOG1171">
    <property type="taxonomic scope" value="Eukaryota"/>
</dbReference>
<dbReference type="STRING" id="574566.I0YMJ1"/>
<proteinExistence type="inferred from homology"/>
<dbReference type="PANTHER" id="PTHR12446">
    <property type="entry name" value="TESMIN/TSO1-RELATED"/>
    <property type="match status" value="1"/>
</dbReference>
<comment type="similarity">
    <text evidence="2">Belongs to the lin-54 family.</text>
</comment>
<evidence type="ECO:0000313" key="6">
    <source>
        <dbReference type="Proteomes" id="UP000007264"/>
    </source>
</evidence>
<dbReference type="PROSITE" id="PS51634">
    <property type="entry name" value="CRC"/>
    <property type="match status" value="1"/>
</dbReference>
<comment type="caution">
    <text evidence="5">The sequence shown here is derived from an EMBL/GenBank/DDBJ whole genome shotgun (WGS) entry which is preliminary data.</text>
</comment>
<comment type="subcellular location">
    <subcellularLocation>
        <location evidence="1">Nucleus</location>
    </subcellularLocation>
</comment>
<feature type="non-terminal residue" evidence="5">
    <location>
        <position position="1"/>
    </location>
</feature>
<evidence type="ECO:0000256" key="1">
    <source>
        <dbReference type="ARBA" id="ARBA00004123"/>
    </source>
</evidence>
<dbReference type="GO" id="GO:0006355">
    <property type="term" value="P:regulation of DNA-templated transcription"/>
    <property type="evidence" value="ECO:0007669"/>
    <property type="project" value="TreeGrafter"/>
</dbReference>
<dbReference type="EMBL" id="AGSI01000018">
    <property type="protein sequence ID" value="EIE19610.1"/>
    <property type="molecule type" value="Genomic_DNA"/>
</dbReference>
<dbReference type="GeneID" id="17037582"/>
<organism evidence="5 6">
    <name type="scientific">Coccomyxa subellipsoidea (strain C-169)</name>
    <name type="common">Green microalga</name>
    <dbReference type="NCBI Taxonomy" id="574566"/>
    <lineage>
        <taxon>Eukaryota</taxon>
        <taxon>Viridiplantae</taxon>
        <taxon>Chlorophyta</taxon>
        <taxon>core chlorophytes</taxon>
        <taxon>Trebouxiophyceae</taxon>
        <taxon>Trebouxiophyceae incertae sedis</taxon>
        <taxon>Coccomyxaceae</taxon>
        <taxon>Coccomyxa</taxon>
        <taxon>Coccomyxa subellipsoidea</taxon>
    </lineage>
</organism>
<gene>
    <name evidence="5" type="ORF">COCSUDRAFT_9740</name>
</gene>
<keyword evidence="3" id="KW-0539">Nucleus</keyword>
<dbReference type="InterPro" id="IPR005172">
    <property type="entry name" value="CRC"/>
</dbReference>
<dbReference type="Proteomes" id="UP000007264">
    <property type="component" value="Unassembled WGS sequence"/>
</dbReference>
<feature type="non-terminal residue" evidence="5">
    <location>
        <position position="90"/>
    </location>
</feature>
<name>I0YMJ1_COCSC</name>
<dbReference type="KEGG" id="csl:COCSUDRAFT_9740"/>
<dbReference type="Pfam" id="PF03638">
    <property type="entry name" value="TCR"/>
    <property type="match status" value="1"/>
</dbReference>